<dbReference type="Pfam" id="PF02371">
    <property type="entry name" value="Transposase_20"/>
    <property type="match status" value="1"/>
</dbReference>
<gene>
    <name evidence="3" type="ORF">ABENE_13475</name>
</gene>
<protein>
    <submittedName>
        <fullName evidence="3">Uncharacterized protein</fullName>
    </submittedName>
</protein>
<dbReference type="GO" id="GO:0006313">
    <property type="term" value="P:DNA transposition"/>
    <property type="evidence" value="ECO:0007669"/>
    <property type="project" value="InterPro"/>
</dbReference>
<dbReference type="EMBL" id="AWGB01000028">
    <property type="protein sequence ID" value="ESQ89750.1"/>
    <property type="molecule type" value="Genomic_DNA"/>
</dbReference>
<sequence>MVIVDQAREEASVEKFNIVGLDLAKNTIQVHVADFKGAVLLRRKISRSQLLPYLAGLERCIVAMEACAGAHCWGREIAKLGHEVRLLPAVYVKPFVKRQKNDAADAEAICEAAMRPTMRFVAVKSDIKQAASMIFKVRDLFVRQKTQLINALRGHMAEFGIYIPAGPAHVGSLIARLDDPACDLPELARATCAPLVEMLGQLKTKIKQLDAEIAHRAKEDDIAKRLMTIPGIGPVIATALEALAPPSASFTKGRDFSAWLGLTPRQNSTGGKTKLGKTSKMGQRDLRRLLIIGAASVVRWAARHGAPEGSWLSRMLGKKHPMLITVALANRTARIAWALMTNGGIYSANGPLGVSAK</sequence>
<proteinExistence type="predicted"/>
<feature type="domain" description="Transposase IS110-like N-terminal" evidence="1">
    <location>
        <begin position="19"/>
        <end position="158"/>
    </location>
</feature>
<dbReference type="InterPro" id="IPR002525">
    <property type="entry name" value="Transp_IS110-like_N"/>
</dbReference>
<accession>V4PVZ5</accession>
<dbReference type="Proteomes" id="UP000017837">
    <property type="component" value="Unassembled WGS sequence"/>
</dbReference>
<comment type="caution">
    <text evidence="3">The sequence shown here is derived from an EMBL/GenBank/DDBJ whole genome shotgun (WGS) entry which is preliminary data.</text>
</comment>
<dbReference type="InterPro" id="IPR003346">
    <property type="entry name" value="Transposase_20"/>
</dbReference>
<dbReference type="PANTHER" id="PTHR33055">
    <property type="entry name" value="TRANSPOSASE FOR INSERTION SEQUENCE ELEMENT IS1111A"/>
    <property type="match status" value="1"/>
</dbReference>
<dbReference type="PATRIC" id="fig|1121022.4.peg.2739"/>
<name>V4PVZ5_9CAUL</name>
<organism evidence="3 4">
    <name type="scientific">Asticcacaulis benevestitus DSM 16100 = ATCC BAA-896</name>
    <dbReference type="NCBI Taxonomy" id="1121022"/>
    <lineage>
        <taxon>Bacteria</taxon>
        <taxon>Pseudomonadati</taxon>
        <taxon>Pseudomonadota</taxon>
        <taxon>Alphaproteobacteria</taxon>
        <taxon>Caulobacterales</taxon>
        <taxon>Caulobacteraceae</taxon>
        <taxon>Asticcacaulis</taxon>
    </lineage>
</organism>
<keyword evidence="4" id="KW-1185">Reference proteome</keyword>
<evidence type="ECO:0000259" key="1">
    <source>
        <dbReference type="Pfam" id="PF01548"/>
    </source>
</evidence>
<dbReference type="GO" id="GO:0003677">
    <property type="term" value="F:DNA binding"/>
    <property type="evidence" value="ECO:0007669"/>
    <property type="project" value="InterPro"/>
</dbReference>
<dbReference type="GO" id="GO:0004803">
    <property type="term" value="F:transposase activity"/>
    <property type="evidence" value="ECO:0007669"/>
    <property type="project" value="InterPro"/>
</dbReference>
<dbReference type="Pfam" id="PF01548">
    <property type="entry name" value="DEDD_Tnp_IS110"/>
    <property type="match status" value="1"/>
</dbReference>
<evidence type="ECO:0000313" key="4">
    <source>
        <dbReference type="Proteomes" id="UP000017837"/>
    </source>
</evidence>
<dbReference type="InterPro" id="IPR047650">
    <property type="entry name" value="Transpos_IS110"/>
</dbReference>
<feature type="domain" description="Transposase IS116/IS110/IS902 C-terminal" evidence="2">
    <location>
        <begin position="224"/>
        <end position="302"/>
    </location>
</feature>
<evidence type="ECO:0000259" key="2">
    <source>
        <dbReference type="Pfam" id="PF02371"/>
    </source>
</evidence>
<reference evidence="3 4" key="1">
    <citation type="journal article" date="2014" name="Nature">
        <title>Sequential evolution of bacterial morphology by co-option of a developmental regulator.</title>
        <authorList>
            <person name="Jiang C."/>
            <person name="Brown P.J."/>
            <person name="Ducret A."/>
            <person name="Brun Y.V."/>
        </authorList>
    </citation>
    <scope>NUCLEOTIDE SEQUENCE [LARGE SCALE GENOMIC DNA]</scope>
    <source>
        <strain evidence="3 4">DSM 16100</strain>
    </source>
</reference>
<dbReference type="PANTHER" id="PTHR33055:SF3">
    <property type="entry name" value="PUTATIVE TRANSPOSASE FOR IS117-RELATED"/>
    <property type="match status" value="1"/>
</dbReference>
<dbReference type="RefSeq" id="WP_018081617.1">
    <property type="nucleotide sequence ID" value="NZ_AWGB01000028.1"/>
</dbReference>
<evidence type="ECO:0000313" key="3">
    <source>
        <dbReference type="EMBL" id="ESQ89750.1"/>
    </source>
</evidence>
<dbReference type="eggNOG" id="COG3547">
    <property type="taxonomic scope" value="Bacteria"/>
</dbReference>
<dbReference type="NCBIfam" id="NF033542">
    <property type="entry name" value="transpos_IS110"/>
    <property type="match status" value="1"/>
</dbReference>
<dbReference type="AlphaFoldDB" id="V4PVZ5"/>